<gene>
    <name evidence="7" type="ORF">C8N35_103225</name>
</gene>
<dbReference type="PANTHER" id="PTHR36985:SF1">
    <property type="entry name" value="TRANSLOCATION AND ASSEMBLY MODULE SUBUNIT TAMB"/>
    <property type="match status" value="1"/>
</dbReference>
<dbReference type="EMBL" id="QAYG01000003">
    <property type="protein sequence ID" value="PTW61043.1"/>
    <property type="molecule type" value="Genomic_DNA"/>
</dbReference>
<feature type="signal peptide" evidence="5">
    <location>
        <begin position="1"/>
        <end position="24"/>
    </location>
</feature>
<keyword evidence="4" id="KW-0472">Membrane</keyword>
<dbReference type="GO" id="GO:0009306">
    <property type="term" value="P:protein secretion"/>
    <property type="evidence" value="ECO:0007669"/>
    <property type="project" value="InterPro"/>
</dbReference>
<evidence type="ECO:0000259" key="6">
    <source>
        <dbReference type="Pfam" id="PF04357"/>
    </source>
</evidence>
<reference evidence="7 8" key="1">
    <citation type="submission" date="2018-04" db="EMBL/GenBank/DDBJ databases">
        <title>Genomic Encyclopedia of Archaeal and Bacterial Type Strains, Phase II (KMG-II): from individual species to whole genera.</title>
        <authorList>
            <person name="Goeker M."/>
        </authorList>
    </citation>
    <scope>NUCLEOTIDE SEQUENCE [LARGE SCALE GENOMIC DNA]</scope>
    <source>
        <strain evidence="7 8">DSM 23382</strain>
    </source>
</reference>
<keyword evidence="5" id="KW-0732">Signal</keyword>
<dbReference type="PANTHER" id="PTHR36985">
    <property type="entry name" value="TRANSLOCATION AND ASSEMBLY MODULE SUBUNIT TAMB"/>
    <property type="match status" value="1"/>
</dbReference>
<proteinExistence type="predicted"/>
<dbReference type="Proteomes" id="UP000244081">
    <property type="component" value="Unassembled WGS sequence"/>
</dbReference>
<sequence>MRRILFIISALLCLVVLAPLALLAALQTEAARTFTERKVAEALTIKGRNVDLGALRIDWDGTIHAASLEVADDNGTWFKARGIRATWSPLALLEGRLSIGSVRIEEIEVARRPNGLGESEVQASAKPAQDGGLPIDVDIPQIIIGDIRLANAVAGTPIRLTARASVRLRADPAIIEAAVHVERDDDVSGRFDAAVGYVQDNPFLRIDLRASEPRGGLMARLLRIEALPAVDTTLSGEGRLDSWHGRLSVALNRRETVTGRLDLTRSADKRQLALSLDGALAEILPPAMRDVFAGALHVKGTADLDEDYTPLGGHLDMTSDAITLSAKGDYDRESNRLAADLDAKLSRPASWGEDNSRIAADDLEVQAHASGSLSDADWRATVNGAGISAPQGHIESLSLKAGGDSADLRAESLNVPISFDGNATLAAFSRPDLQPLAGPLSINAKGRLRAGNAFDLDTLDIRTAVAQATLSGTYSRKDAAFAGDIAFTDLSALSGVARRPLRGDVTAHVNIEGDPSSEAGTLKLNATAQGLETGDDRLNALLGGKTRLTATLARDTAGGIEISDAVLSGSGVEAKVSGKTDLATVNAKASVRIVELKSLDARISGALSLQATVSGTLSSPDIDARLSSERLVMQGEPVEGLEATVKGSAPDGRAQGRAELDATFRGQPLSATVTLKSDADGTRHFNDIAVEAANSRLEGHMALGADGRPNGTINLNAPDLAEIAPLLLQDLAGSLTARVDVGPSNGQDTARISVRTKNLKRADLTIASADLDATITNPLATPGIEGTIAARGIHQGGVTVTTLTGNANHNGDVTEFTAKADLEDGALALDGKLEPEGDGFAVTLANAGGTWKGLQTRLKAPAKIVVTNSTATLHDVVLALGNGTATVSGSAGSDLDIDLRLESVPMSLANAVAPGLGLQGSLSGTGHASGAASDPQASWDLTWSDAGAAQATTYGLPAMTVKSQGHLKDKTVTQTSVASIGDGQLTAKGDVNLSAQPAVLDIKVNGTLPLSIAQRRLLDAGLRMEGTANLDMSIGGTTAKPDYGGTISGSNLTAIGLDTGVTLKSLNVTARFSPQQLEVTSLTGELGGGKLSGKGTLGLGQGMPANFAVKISDATYQDGAIVKARFDADMTFVGPLAGSPELSGNVLLKRTDITIPETLSGKISPLSVKHINAPQSVRNQTKALDEGDGSGNSGGGAIRLNLSVHAPGQIFVRGRGLQAELAGTVQITGTTAAPTTAGGFTLRRGTLGVLSRQLTFTKGTISFLGSFDPRLDFAATTSTSDAEVTVSVTGNASDPKITFSSSPEMPQDEVLAQLLFGQSLSNLSAAQIAQLASALATLGGNDPLDRLRQTLGVDSINLTTDEDNNTSVNLGKNIGDKLRLGVQQGTASSSSRVTIDLDINKTLRARGEVGEDGGSKAGIYFEKEY</sequence>
<dbReference type="Pfam" id="PF04357">
    <property type="entry name" value="TamB"/>
    <property type="match status" value="1"/>
</dbReference>
<accession>A0A2T5VBB2</accession>
<comment type="caution">
    <text evidence="7">The sequence shown here is derived from an EMBL/GenBank/DDBJ whole genome shotgun (WGS) entry which is preliminary data.</text>
</comment>
<keyword evidence="8" id="KW-1185">Reference proteome</keyword>
<protein>
    <submittedName>
        <fullName evidence="7">Autotransporter secretion inner membrane protein TamB</fullName>
    </submittedName>
</protein>
<evidence type="ECO:0000256" key="4">
    <source>
        <dbReference type="ARBA" id="ARBA00023136"/>
    </source>
</evidence>
<evidence type="ECO:0000313" key="8">
    <source>
        <dbReference type="Proteomes" id="UP000244081"/>
    </source>
</evidence>
<evidence type="ECO:0000256" key="2">
    <source>
        <dbReference type="ARBA" id="ARBA00022692"/>
    </source>
</evidence>
<organism evidence="7 8">
    <name type="scientific">Breoghania corrubedonensis</name>
    <dbReference type="NCBI Taxonomy" id="665038"/>
    <lineage>
        <taxon>Bacteria</taxon>
        <taxon>Pseudomonadati</taxon>
        <taxon>Pseudomonadota</taxon>
        <taxon>Alphaproteobacteria</taxon>
        <taxon>Hyphomicrobiales</taxon>
        <taxon>Stappiaceae</taxon>
        <taxon>Breoghania</taxon>
    </lineage>
</organism>
<comment type="subcellular location">
    <subcellularLocation>
        <location evidence="1">Membrane</location>
        <topology evidence="1">Single-pass membrane protein</topology>
    </subcellularLocation>
</comment>
<feature type="chain" id="PRO_5015681967" evidence="5">
    <location>
        <begin position="25"/>
        <end position="1425"/>
    </location>
</feature>
<feature type="domain" description="Translocation and assembly module TamB C-terminal" evidence="6">
    <location>
        <begin position="1082"/>
        <end position="1425"/>
    </location>
</feature>
<name>A0A2T5VBB2_9HYPH</name>
<evidence type="ECO:0000256" key="1">
    <source>
        <dbReference type="ARBA" id="ARBA00004167"/>
    </source>
</evidence>
<evidence type="ECO:0000256" key="3">
    <source>
        <dbReference type="ARBA" id="ARBA00022989"/>
    </source>
</evidence>
<dbReference type="RefSeq" id="WP_107989858.1">
    <property type="nucleotide sequence ID" value="NZ_QAYG01000003.1"/>
</dbReference>
<dbReference type="InterPro" id="IPR007452">
    <property type="entry name" value="TamB_C"/>
</dbReference>
<dbReference type="OrthoDB" id="7784409at2"/>
<dbReference type="GO" id="GO:0005886">
    <property type="term" value="C:plasma membrane"/>
    <property type="evidence" value="ECO:0007669"/>
    <property type="project" value="InterPro"/>
</dbReference>
<keyword evidence="2" id="KW-0812">Transmembrane</keyword>
<keyword evidence="3" id="KW-1133">Transmembrane helix</keyword>
<evidence type="ECO:0000313" key="7">
    <source>
        <dbReference type="EMBL" id="PTW61043.1"/>
    </source>
</evidence>
<evidence type="ECO:0000256" key="5">
    <source>
        <dbReference type="SAM" id="SignalP"/>
    </source>
</evidence>